<protein>
    <submittedName>
        <fullName evidence="1">Uncharacterized protein</fullName>
    </submittedName>
</protein>
<proteinExistence type="predicted"/>
<gene>
    <name evidence="1" type="ORF">DBT54_09845</name>
</gene>
<comment type="caution">
    <text evidence="1">The sequence shown here is derived from an EMBL/GenBank/DDBJ whole genome shotgun (WGS) entry which is preliminary data.</text>
</comment>
<name>A0A329NU28_9LACT</name>
<accession>A0A329NU28</accession>
<evidence type="ECO:0000313" key="1">
    <source>
        <dbReference type="EMBL" id="RAV76537.1"/>
    </source>
</evidence>
<dbReference type="AlphaFoldDB" id="A0A329NU28"/>
<reference evidence="1 2" key="1">
    <citation type="submission" date="2018-04" db="EMBL/GenBank/DDBJ databases">
        <title>Aerococcus urinae genomes.</title>
        <authorList>
            <person name="Hilt E."/>
            <person name="Gilbert N.M."/>
            <person name="Thomas-White K."/>
            <person name="Putonti C."/>
            <person name="Lewis A.L."/>
            <person name="Visck K.L."/>
            <person name="Wolfe A.J."/>
        </authorList>
    </citation>
    <scope>NUCLEOTIDE SEQUENCE [LARGE SCALE GENOMIC DNA]</scope>
    <source>
        <strain evidence="1 2">UMB7480</strain>
    </source>
</reference>
<evidence type="ECO:0000313" key="2">
    <source>
        <dbReference type="Proteomes" id="UP000251923"/>
    </source>
</evidence>
<organism evidence="1 2">
    <name type="scientific">Aerococcus urinae</name>
    <dbReference type="NCBI Taxonomy" id="1376"/>
    <lineage>
        <taxon>Bacteria</taxon>
        <taxon>Bacillati</taxon>
        <taxon>Bacillota</taxon>
        <taxon>Bacilli</taxon>
        <taxon>Lactobacillales</taxon>
        <taxon>Aerococcaceae</taxon>
        <taxon>Aerococcus</taxon>
    </lineage>
</organism>
<dbReference type="EMBL" id="QMHM01000061">
    <property type="protein sequence ID" value="RAV76537.1"/>
    <property type="molecule type" value="Genomic_DNA"/>
</dbReference>
<dbReference type="Proteomes" id="UP000251923">
    <property type="component" value="Unassembled WGS sequence"/>
</dbReference>
<sequence>MHAAAAVLLTVDEIMFKGASPPFAPTRSVNDEPAPAKAAVVSNMIEATIVMVSFLDISFLRSALGFDESRSTERARRRLFVESSLTA</sequence>